<name>A0A1H0F5L2_9FIRM</name>
<dbReference type="AlphaFoldDB" id="A0A1H0F5L2"/>
<reference evidence="1 2" key="1">
    <citation type="submission" date="2016-10" db="EMBL/GenBank/DDBJ databases">
        <authorList>
            <person name="de Groot N.N."/>
        </authorList>
    </citation>
    <scope>NUCLEOTIDE SEQUENCE [LARGE SCALE GENOMIC DNA]</scope>
    <source>
        <strain evidence="1 2">CGMCC 1.5012</strain>
    </source>
</reference>
<protein>
    <submittedName>
        <fullName evidence="1">Predicted kinase</fullName>
    </submittedName>
</protein>
<dbReference type="GO" id="GO:0016301">
    <property type="term" value="F:kinase activity"/>
    <property type="evidence" value="ECO:0007669"/>
    <property type="project" value="UniProtKB-KW"/>
</dbReference>
<dbReference type="InterPro" id="IPR027417">
    <property type="entry name" value="P-loop_NTPase"/>
</dbReference>
<keyword evidence="2" id="KW-1185">Reference proteome</keyword>
<evidence type="ECO:0000313" key="1">
    <source>
        <dbReference type="EMBL" id="SDN89859.1"/>
    </source>
</evidence>
<dbReference type="OrthoDB" id="2639622at2"/>
<dbReference type="Pfam" id="PF13671">
    <property type="entry name" value="AAA_33"/>
    <property type="match status" value="1"/>
</dbReference>
<dbReference type="Proteomes" id="UP000199182">
    <property type="component" value="Unassembled WGS sequence"/>
</dbReference>
<gene>
    <name evidence="1" type="ORF">SAMN05192585_1387</name>
</gene>
<sequence length="177" mass="20324">MIPKVKTKSNRRGVNLTMAKAILLCGRISSGKTTYAMKLKNETPAVILSADDLMLTLFDACLGERHNEMVARISRYFCSLSENILAKGLDAVFDFGYWTKQERAEIKQYFTDKALPFELHYIRAPEEARLNRLKARNERLKGSAKREYIIEGELLKKLDARFEEPSPDEVDVYIDNN</sequence>
<proteinExistence type="predicted"/>
<organism evidence="1 2">
    <name type="scientific">Acetanaerobacterium elongatum</name>
    <dbReference type="NCBI Taxonomy" id="258515"/>
    <lineage>
        <taxon>Bacteria</taxon>
        <taxon>Bacillati</taxon>
        <taxon>Bacillota</taxon>
        <taxon>Clostridia</taxon>
        <taxon>Eubacteriales</taxon>
        <taxon>Oscillospiraceae</taxon>
        <taxon>Acetanaerobacterium</taxon>
    </lineage>
</organism>
<dbReference type="Gene3D" id="3.40.50.300">
    <property type="entry name" value="P-loop containing nucleotide triphosphate hydrolases"/>
    <property type="match status" value="1"/>
</dbReference>
<dbReference type="STRING" id="258515.SAMN05192585_1387"/>
<keyword evidence="1" id="KW-0418">Kinase</keyword>
<dbReference type="EMBL" id="FNID01000038">
    <property type="protein sequence ID" value="SDN89859.1"/>
    <property type="molecule type" value="Genomic_DNA"/>
</dbReference>
<keyword evidence="1" id="KW-0808">Transferase</keyword>
<accession>A0A1H0F5L2</accession>
<dbReference type="SUPFAM" id="SSF52540">
    <property type="entry name" value="P-loop containing nucleoside triphosphate hydrolases"/>
    <property type="match status" value="1"/>
</dbReference>
<evidence type="ECO:0000313" key="2">
    <source>
        <dbReference type="Proteomes" id="UP000199182"/>
    </source>
</evidence>